<accession>A0A5A7NVE6</accession>
<comment type="caution">
    <text evidence="6">The sequence shown here is derived from an EMBL/GenBank/DDBJ whole genome shotgun (WGS) entry which is preliminary data.</text>
</comment>
<dbReference type="HAMAP" id="MF_01369_A">
    <property type="entry name" value="Ribosomal_uL23_A"/>
    <property type="match status" value="1"/>
</dbReference>
<dbReference type="InterPro" id="IPR012677">
    <property type="entry name" value="Nucleotide-bd_a/b_plait_sf"/>
</dbReference>
<dbReference type="InterPro" id="IPR012678">
    <property type="entry name" value="Ribosomal_uL23/eL15/eS24_sf"/>
</dbReference>
<dbReference type="GO" id="GO:0005840">
    <property type="term" value="C:ribosome"/>
    <property type="evidence" value="ECO:0007669"/>
    <property type="project" value="UniProtKB-KW"/>
</dbReference>
<dbReference type="GO" id="GO:1990904">
    <property type="term" value="C:ribonucleoprotein complex"/>
    <property type="evidence" value="ECO:0007669"/>
    <property type="project" value="UniProtKB-KW"/>
</dbReference>
<sequence length="194" mass="21612">MAITSAVASPPPLICSRHHTHSFPSLISQIGKDAVRSYRAHELHTSCKSSMQPVIKESESSRKVDVQIPDPNNSNDLASLFDNVFTSSAVAKTSSKNKITKKTQTEVAHKFLSIIKYPLNTEAAMKAMLERNTLVFVVDKRANKPEIKDVVEKMFQIRAKKVNTLINYDGTKKAFVMLARDCNALDVAKRINLL</sequence>
<dbReference type="Gene3D" id="3.30.70.330">
    <property type="match status" value="1"/>
</dbReference>
<dbReference type="FunFam" id="3.30.70.330:FF:000532">
    <property type="entry name" value="50S ribosomal protein L23"/>
    <property type="match status" value="1"/>
</dbReference>
<dbReference type="GO" id="GO:0003729">
    <property type="term" value="F:mRNA binding"/>
    <property type="evidence" value="ECO:0007669"/>
    <property type="project" value="UniProtKB-ARBA"/>
</dbReference>
<dbReference type="Proteomes" id="UP000325081">
    <property type="component" value="Unassembled WGS sequence"/>
</dbReference>
<keyword evidence="3" id="KW-0694">RNA-binding</keyword>
<proteinExistence type="inferred from homology"/>
<keyword evidence="4 6" id="KW-0689">Ribosomal protein</keyword>
<protein>
    <submittedName>
        <fullName evidence="6">Ribosomal protein L23a</fullName>
    </submittedName>
</protein>
<dbReference type="PANTHER" id="PTHR11620">
    <property type="entry name" value="60S RIBOSOMAL PROTEIN L23A"/>
    <property type="match status" value="1"/>
</dbReference>
<dbReference type="Pfam" id="PF00276">
    <property type="entry name" value="Ribosomal_L23"/>
    <property type="match status" value="1"/>
</dbReference>
<dbReference type="AlphaFoldDB" id="A0A5A7NVE6"/>
<dbReference type="GO" id="GO:0006412">
    <property type="term" value="P:translation"/>
    <property type="evidence" value="ECO:0007669"/>
    <property type="project" value="InterPro"/>
</dbReference>
<evidence type="ECO:0000256" key="1">
    <source>
        <dbReference type="ARBA" id="ARBA00006700"/>
    </source>
</evidence>
<reference evidence="7" key="1">
    <citation type="journal article" date="2019" name="Curr. Biol.">
        <title>Genome Sequence of Striga asiatica Provides Insight into the Evolution of Plant Parasitism.</title>
        <authorList>
            <person name="Yoshida S."/>
            <person name="Kim S."/>
            <person name="Wafula E.K."/>
            <person name="Tanskanen J."/>
            <person name="Kim Y.M."/>
            <person name="Honaas L."/>
            <person name="Yang Z."/>
            <person name="Spallek T."/>
            <person name="Conn C.E."/>
            <person name="Ichihashi Y."/>
            <person name="Cheong K."/>
            <person name="Cui S."/>
            <person name="Der J.P."/>
            <person name="Gundlach H."/>
            <person name="Jiao Y."/>
            <person name="Hori C."/>
            <person name="Ishida J.K."/>
            <person name="Kasahara H."/>
            <person name="Kiba T."/>
            <person name="Kim M.S."/>
            <person name="Koo N."/>
            <person name="Laohavisit A."/>
            <person name="Lee Y.H."/>
            <person name="Lumba S."/>
            <person name="McCourt P."/>
            <person name="Mortimer J.C."/>
            <person name="Mutuku J.M."/>
            <person name="Nomura T."/>
            <person name="Sasaki-Sekimoto Y."/>
            <person name="Seto Y."/>
            <person name="Wang Y."/>
            <person name="Wakatake T."/>
            <person name="Sakakibara H."/>
            <person name="Demura T."/>
            <person name="Yamaguchi S."/>
            <person name="Yoneyama K."/>
            <person name="Manabe R.I."/>
            <person name="Nelson D.C."/>
            <person name="Schulman A.H."/>
            <person name="Timko M.P."/>
            <person name="dePamphilis C.W."/>
            <person name="Choi D."/>
            <person name="Shirasu K."/>
        </authorList>
    </citation>
    <scope>NUCLEOTIDE SEQUENCE [LARGE SCALE GENOMIC DNA]</scope>
    <source>
        <strain evidence="7">cv. UVA1</strain>
    </source>
</reference>
<dbReference type="SUPFAM" id="SSF54189">
    <property type="entry name" value="Ribosomal proteins S24e, L23 and L15e"/>
    <property type="match status" value="1"/>
</dbReference>
<keyword evidence="7" id="KW-1185">Reference proteome</keyword>
<evidence type="ECO:0000313" key="7">
    <source>
        <dbReference type="Proteomes" id="UP000325081"/>
    </source>
</evidence>
<organism evidence="6 7">
    <name type="scientific">Striga asiatica</name>
    <name type="common">Asiatic witchweed</name>
    <name type="synonym">Buchnera asiatica</name>
    <dbReference type="NCBI Taxonomy" id="4170"/>
    <lineage>
        <taxon>Eukaryota</taxon>
        <taxon>Viridiplantae</taxon>
        <taxon>Streptophyta</taxon>
        <taxon>Embryophyta</taxon>
        <taxon>Tracheophyta</taxon>
        <taxon>Spermatophyta</taxon>
        <taxon>Magnoliopsida</taxon>
        <taxon>eudicotyledons</taxon>
        <taxon>Gunneridae</taxon>
        <taxon>Pentapetalae</taxon>
        <taxon>asterids</taxon>
        <taxon>lamiids</taxon>
        <taxon>Lamiales</taxon>
        <taxon>Orobanchaceae</taxon>
        <taxon>Buchnereae</taxon>
        <taxon>Striga</taxon>
    </lineage>
</organism>
<dbReference type="InterPro" id="IPR013025">
    <property type="entry name" value="Ribosomal_uL23-like"/>
</dbReference>
<dbReference type="EMBL" id="BKCP01000001">
    <property type="protein sequence ID" value="GER24560.1"/>
    <property type="molecule type" value="Genomic_DNA"/>
</dbReference>
<keyword evidence="2" id="KW-0699">rRNA-binding</keyword>
<evidence type="ECO:0000256" key="5">
    <source>
        <dbReference type="ARBA" id="ARBA00023274"/>
    </source>
</evidence>
<dbReference type="NCBIfam" id="NF011118">
    <property type="entry name" value="PRK14548.1"/>
    <property type="match status" value="1"/>
</dbReference>
<evidence type="ECO:0000256" key="2">
    <source>
        <dbReference type="ARBA" id="ARBA00022730"/>
    </source>
</evidence>
<comment type="similarity">
    <text evidence="1">Belongs to the universal ribosomal protein uL23 family.</text>
</comment>
<gene>
    <name evidence="6" type="ORF">STAS_00103</name>
</gene>
<keyword evidence="5" id="KW-0687">Ribonucleoprotein</keyword>
<evidence type="ECO:0000256" key="3">
    <source>
        <dbReference type="ARBA" id="ARBA00022884"/>
    </source>
</evidence>
<evidence type="ECO:0000256" key="4">
    <source>
        <dbReference type="ARBA" id="ARBA00022980"/>
    </source>
</evidence>
<dbReference type="GO" id="GO:0003735">
    <property type="term" value="F:structural constituent of ribosome"/>
    <property type="evidence" value="ECO:0007669"/>
    <property type="project" value="InterPro"/>
</dbReference>
<evidence type="ECO:0000313" key="6">
    <source>
        <dbReference type="EMBL" id="GER24560.1"/>
    </source>
</evidence>
<dbReference type="GO" id="GO:0019843">
    <property type="term" value="F:rRNA binding"/>
    <property type="evidence" value="ECO:0007669"/>
    <property type="project" value="UniProtKB-KW"/>
</dbReference>
<name>A0A5A7NVE6_STRAF</name>
<dbReference type="OrthoDB" id="1267328at2759"/>